<comment type="caution">
    <text evidence="1">The sequence shown here is derived from an EMBL/GenBank/DDBJ whole genome shotgun (WGS) entry which is preliminary data.</text>
</comment>
<sequence>MRAARELLGAAALVVGVAACGIPPTDVIERAAAPVIEVPPPSKTIYLLKDGELTMEPADVSSASVESLLRALFAASTQPLGKLDTALHGFVFDGIEDSLNPIQRDEVKLPRTSTLTVYVRGDGTLSKTAMAQIVCTAQQDTAIEGVKIVQKFGDRPPVTESGLTCGELR</sequence>
<dbReference type="PROSITE" id="PS51257">
    <property type="entry name" value="PROKAR_LIPOPROTEIN"/>
    <property type="match status" value="1"/>
</dbReference>
<dbReference type="EMBL" id="JAPNUD010000015">
    <property type="protein sequence ID" value="MDA0640639.1"/>
    <property type="molecule type" value="Genomic_DNA"/>
</dbReference>
<accession>A0ABT4SUC4</accession>
<reference evidence="1 2" key="1">
    <citation type="submission" date="2022-11" db="EMBL/GenBank/DDBJ databases">
        <title>Nonomuraea corallina sp. nov., a new species of the genus Nonomuraea isolated from sea side sediment in Thai sea.</title>
        <authorList>
            <person name="Ngamcharungchit C."/>
            <person name="Matsumoto A."/>
            <person name="Suriyachadkun C."/>
            <person name="Panbangred W."/>
            <person name="Inahashi Y."/>
            <person name="Intra B."/>
        </authorList>
    </citation>
    <scope>NUCLEOTIDE SEQUENCE [LARGE SCALE GENOMIC DNA]</scope>
    <source>
        <strain evidence="1 2">DSM 43553</strain>
    </source>
</reference>
<evidence type="ECO:0000313" key="1">
    <source>
        <dbReference type="EMBL" id="MDA0640639.1"/>
    </source>
</evidence>
<evidence type="ECO:0008006" key="3">
    <source>
        <dbReference type="Google" id="ProtNLM"/>
    </source>
</evidence>
<dbReference type="Proteomes" id="UP001212498">
    <property type="component" value="Unassembled WGS sequence"/>
</dbReference>
<dbReference type="RefSeq" id="WP_148029172.1">
    <property type="nucleotide sequence ID" value="NZ_BAABFD010000013.1"/>
</dbReference>
<proteinExistence type="predicted"/>
<organism evidence="1 2">
    <name type="scientific">Nonomuraea ferruginea</name>
    <dbReference type="NCBI Taxonomy" id="46174"/>
    <lineage>
        <taxon>Bacteria</taxon>
        <taxon>Bacillati</taxon>
        <taxon>Actinomycetota</taxon>
        <taxon>Actinomycetes</taxon>
        <taxon>Streptosporangiales</taxon>
        <taxon>Streptosporangiaceae</taxon>
        <taxon>Nonomuraea</taxon>
    </lineage>
</organism>
<gene>
    <name evidence="1" type="ORF">OUY24_08420</name>
</gene>
<keyword evidence="2" id="KW-1185">Reference proteome</keyword>
<name>A0ABT4SUC4_9ACTN</name>
<evidence type="ECO:0000313" key="2">
    <source>
        <dbReference type="Proteomes" id="UP001212498"/>
    </source>
</evidence>
<protein>
    <recommendedName>
        <fullName evidence="3">GerMN domain-containing protein</fullName>
    </recommendedName>
</protein>